<feature type="non-terminal residue" evidence="3">
    <location>
        <position position="82"/>
    </location>
</feature>
<dbReference type="InterPro" id="IPR052771">
    <property type="entry name" value="Neurotrophin_sig_adaptor"/>
</dbReference>
<dbReference type="Pfam" id="PF13637">
    <property type="entry name" value="Ank_4"/>
    <property type="match status" value="1"/>
</dbReference>
<dbReference type="InterPro" id="IPR036770">
    <property type="entry name" value="Ankyrin_rpt-contain_sf"/>
</dbReference>
<name>A0ABM1F857_PRICU</name>
<dbReference type="RefSeq" id="XP_014680628.1">
    <property type="nucleotide sequence ID" value="XM_014825142.1"/>
</dbReference>
<dbReference type="GeneID" id="106820637"/>
<evidence type="ECO:0000256" key="1">
    <source>
        <dbReference type="PROSITE-ProRule" id="PRU00023"/>
    </source>
</evidence>
<keyword evidence="1" id="KW-0040">ANK repeat</keyword>
<organism evidence="2 3">
    <name type="scientific">Priapulus caudatus</name>
    <name type="common">Priapulid worm</name>
    <dbReference type="NCBI Taxonomy" id="37621"/>
    <lineage>
        <taxon>Eukaryota</taxon>
        <taxon>Metazoa</taxon>
        <taxon>Ecdysozoa</taxon>
        <taxon>Scalidophora</taxon>
        <taxon>Priapulida</taxon>
        <taxon>Priapulimorpha</taxon>
        <taxon>Priapulimorphida</taxon>
        <taxon>Priapulidae</taxon>
        <taxon>Priapulus</taxon>
    </lineage>
</organism>
<keyword evidence="2" id="KW-1185">Reference proteome</keyword>
<dbReference type="PANTHER" id="PTHR24116:SF0">
    <property type="entry name" value="KINASE D-INTERACTING SUBSTRATE OF 220 KDA"/>
    <property type="match status" value="1"/>
</dbReference>
<dbReference type="SUPFAM" id="SSF48403">
    <property type="entry name" value="Ankyrin repeat"/>
    <property type="match status" value="1"/>
</dbReference>
<dbReference type="PANTHER" id="PTHR24116">
    <property type="entry name" value="KINASE D-INTERACTING SUBSTRATE OF 220 KDA"/>
    <property type="match status" value="1"/>
</dbReference>
<reference evidence="3" key="1">
    <citation type="submission" date="2025-08" db="UniProtKB">
        <authorList>
            <consortium name="RefSeq"/>
        </authorList>
    </citation>
    <scope>IDENTIFICATION</scope>
</reference>
<feature type="non-terminal residue" evidence="3">
    <location>
        <position position="1"/>
    </location>
</feature>
<proteinExistence type="predicted"/>
<gene>
    <name evidence="3" type="primary">LOC106820637</name>
</gene>
<sequence length="82" mass="8717">TELLRAGANIDHTDVIGRTALKYAAIRGHTDTLTELLRAGANIDHASGHTDTVTELLRAGANIDHTDVIGGTALMWAAYRGH</sequence>
<dbReference type="PROSITE" id="PS50297">
    <property type="entry name" value="ANK_REP_REGION"/>
    <property type="match status" value="1"/>
</dbReference>
<protein>
    <submittedName>
        <fullName evidence="3">Ankyrin repeat domain-containing protein 50-like</fullName>
    </submittedName>
</protein>
<dbReference type="Proteomes" id="UP000695022">
    <property type="component" value="Unplaced"/>
</dbReference>
<dbReference type="PROSITE" id="PS50088">
    <property type="entry name" value="ANK_REPEAT"/>
    <property type="match status" value="1"/>
</dbReference>
<evidence type="ECO:0000313" key="3">
    <source>
        <dbReference type="RefSeq" id="XP_014680628.1"/>
    </source>
</evidence>
<feature type="repeat" description="ANK" evidence="1">
    <location>
        <begin position="16"/>
        <end position="48"/>
    </location>
</feature>
<dbReference type="Pfam" id="PF00023">
    <property type="entry name" value="Ank"/>
    <property type="match status" value="1"/>
</dbReference>
<evidence type="ECO:0000313" key="2">
    <source>
        <dbReference type="Proteomes" id="UP000695022"/>
    </source>
</evidence>
<dbReference type="SMART" id="SM00248">
    <property type="entry name" value="ANK"/>
    <property type="match status" value="1"/>
</dbReference>
<accession>A0ABM1F857</accession>
<dbReference type="InterPro" id="IPR002110">
    <property type="entry name" value="Ankyrin_rpt"/>
</dbReference>
<dbReference type="Gene3D" id="1.25.40.20">
    <property type="entry name" value="Ankyrin repeat-containing domain"/>
    <property type="match status" value="2"/>
</dbReference>